<dbReference type="InterPro" id="IPR015908">
    <property type="entry name" value="Allantoicase_dom"/>
</dbReference>
<dbReference type="Pfam" id="PF03561">
    <property type="entry name" value="Allantoicase"/>
    <property type="match status" value="2"/>
</dbReference>
<feature type="domain" description="Allantoicase" evidence="3">
    <location>
        <begin position="16"/>
        <end position="165"/>
    </location>
</feature>
<protein>
    <recommendedName>
        <fullName evidence="2">Probable allantoicase</fullName>
        <ecNumber evidence="2">3.5.3.4</ecNumber>
    </recommendedName>
    <alternativeName>
        <fullName evidence="2">Allantoate amidinohydrolase</fullName>
    </alternativeName>
</protein>
<dbReference type="Proteomes" id="UP000185696">
    <property type="component" value="Unassembled WGS sequence"/>
</dbReference>
<dbReference type="InterPro" id="IPR008979">
    <property type="entry name" value="Galactose-bd-like_sf"/>
</dbReference>
<comment type="similarity">
    <text evidence="1 2">Belongs to the allantoicase family.</text>
</comment>
<dbReference type="PANTHER" id="PTHR12045:SF3">
    <property type="entry name" value="INACTIVE ALLANTOICASE-RELATED"/>
    <property type="match status" value="1"/>
</dbReference>
<dbReference type="GO" id="GO:0004037">
    <property type="term" value="F:allantoicase activity"/>
    <property type="evidence" value="ECO:0007669"/>
    <property type="project" value="UniProtKB-UniRule"/>
</dbReference>
<dbReference type="SUPFAM" id="SSF49785">
    <property type="entry name" value="Galactose-binding domain-like"/>
    <property type="match status" value="2"/>
</dbReference>
<proteinExistence type="inferred from homology"/>
<evidence type="ECO:0000313" key="5">
    <source>
        <dbReference type="Proteomes" id="UP000185696"/>
    </source>
</evidence>
<reference evidence="4 5" key="1">
    <citation type="submission" date="2016-12" db="EMBL/GenBank/DDBJ databases">
        <title>The draft genome sequence of Actinophytocola xinjiangensis.</title>
        <authorList>
            <person name="Wang W."/>
            <person name="Yuan L."/>
        </authorList>
    </citation>
    <scope>NUCLEOTIDE SEQUENCE [LARGE SCALE GENOMIC DNA]</scope>
    <source>
        <strain evidence="4 5">CGMCC 4.4663</strain>
    </source>
</reference>
<keyword evidence="2" id="KW-0378">Hydrolase</keyword>
<dbReference type="GO" id="GO:0006144">
    <property type="term" value="P:purine nucleobase metabolic process"/>
    <property type="evidence" value="ECO:0007669"/>
    <property type="project" value="UniProtKB-KW"/>
</dbReference>
<accession>A0A7Z1AXY4</accession>
<dbReference type="UniPathway" id="UPA00395">
    <property type="reaction ID" value="UER00654"/>
</dbReference>
<keyword evidence="5" id="KW-1185">Reference proteome</keyword>
<evidence type="ECO:0000256" key="1">
    <source>
        <dbReference type="ARBA" id="ARBA00009242"/>
    </source>
</evidence>
<keyword evidence="2" id="KW-0659">Purine metabolism</keyword>
<gene>
    <name evidence="2" type="primary">alc</name>
    <name evidence="4" type="ORF">BLA60_23780</name>
</gene>
<comment type="pathway">
    <text evidence="2">Nitrogen metabolism; (S)-allantoin degradation; (S)-ureidoglycolate from allantoate (aminidohydrolase route): step 1/1.</text>
</comment>
<dbReference type="NCBIfam" id="TIGR02961">
    <property type="entry name" value="allantoicase"/>
    <property type="match status" value="1"/>
</dbReference>
<organism evidence="4 5">
    <name type="scientific">Actinophytocola xinjiangensis</name>
    <dbReference type="NCBI Taxonomy" id="485602"/>
    <lineage>
        <taxon>Bacteria</taxon>
        <taxon>Bacillati</taxon>
        <taxon>Actinomycetota</taxon>
        <taxon>Actinomycetes</taxon>
        <taxon>Pseudonocardiales</taxon>
        <taxon>Pseudonocardiaceae</taxon>
    </lineage>
</organism>
<name>A0A7Z1AXY4_9PSEU</name>
<dbReference type="HAMAP" id="MF_00813">
    <property type="entry name" value="Allantoicase"/>
    <property type="match status" value="1"/>
</dbReference>
<sequence length="361" mass="38915">MSDWTALPDLASRRLGGGVPWANDEAFAERENLIRPTDPVFSPATFGHKGQVYDGWETRRRREPGSDQAVVRLGLPGVVRGVVVDTAFFTGNYPPFCSVDGCAVEGYPSPAELADADWRPLVAHSPLAGDTRNVFDVTDPHRFTHVRLTIHPDGGVARLRVHGEPVADPRLLEPGWLDLAALDNGAAITGCSNMFYSSPANLISPGFASVMGEGWETARRRDEGNDWVSVRLAGAGVPRVAELDTSHFKGNAPGWASLTAGGEVLLDRVRLQPDTRHRFPLTTAVEATDVRLDVYPDGGMARLRLWGALSDTGRAAFTLRWFNLLPATQATAVLAAAGLSERDIRATVEARPVDALPALGI</sequence>
<dbReference type="AlphaFoldDB" id="A0A7Z1AXY4"/>
<comment type="catalytic activity">
    <reaction evidence="2">
        <text>allantoate + H2O = (S)-ureidoglycolate + urea</text>
        <dbReference type="Rhea" id="RHEA:11016"/>
        <dbReference type="ChEBI" id="CHEBI:15377"/>
        <dbReference type="ChEBI" id="CHEBI:16199"/>
        <dbReference type="ChEBI" id="CHEBI:17536"/>
        <dbReference type="ChEBI" id="CHEBI:57296"/>
        <dbReference type="EC" id="3.5.3.4"/>
    </reaction>
</comment>
<dbReference type="OrthoDB" id="2078334at2"/>
<feature type="domain" description="Allantoicase" evidence="3">
    <location>
        <begin position="185"/>
        <end position="308"/>
    </location>
</feature>
<comment type="caution">
    <text evidence="4">The sequence shown here is derived from an EMBL/GenBank/DDBJ whole genome shotgun (WGS) entry which is preliminary data.</text>
</comment>
<evidence type="ECO:0000259" key="3">
    <source>
        <dbReference type="Pfam" id="PF03561"/>
    </source>
</evidence>
<dbReference type="EC" id="3.5.3.4" evidence="2"/>
<dbReference type="InterPro" id="IPR005164">
    <property type="entry name" value="Allantoicase"/>
</dbReference>
<dbReference type="GO" id="GO:0000256">
    <property type="term" value="P:allantoin catabolic process"/>
    <property type="evidence" value="ECO:0007669"/>
    <property type="project" value="UniProtKB-UniRule"/>
</dbReference>
<evidence type="ECO:0000313" key="4">
    <source>
        <dbReference type="EMBL" id="OLF08433.1"/>
    </source>
</evidence>
<dbReference type="EMBL" id="MSIF01000012">
    <property type="protein sequence ID" value="OLF08433.1"/>
    <property type="molecule type" value="Genomic_DNA"/>
</dbReference>
<dbReference type="Gene3D" id="2.60.120.260">
    <property type="entry name" value="Galactose-binding domain-like"/>
    <property type="match status" value="2"/>
</dbReference>
<dbReference type="RefSeq" id="WP_075135175.1">
    <property type="nucleotide sequence ID" value="NZ_MSIF01000012.1"/>
</dbReference>
<evidence type="ECO:0000256" key="2">
    <source>
        <dbReference type="HAMAP-Rule" id="MF_00813"/>
    </source>
</evidence>
<dbReference type="PANTHER" id="PTHR12045">
    <property type="entry name" value="ALLANTOICASE"/>
    <property type="match status" value="1"/>
</dbReference>